<dbReference type="GO" id="GO:0032259">
    <property type="term" value="P:methylation"/>
    <property type="evidence" value="ECO:0007669"/>
    <property type="project" value="UniProtKB-KW"/>
</dbReference>
<protein>
    <submittedName>
        <fullName evidence="1">Putative O-methyltransferase ustE</fullName>
    </submittedName>
</protein>
<keyword evidence="2" id="KW-1185">Reference proteome</keyword>
<keyword evidence="1" id="KW-0808">Transferase</keyword>
<dbReference type="OrthoDB" id="67965at2759"/>
<dbReference type="Gene3D" id="1.20.120.1630">
    <property type="match status" value="1"/>
</dbReference>
<evidence type="ECO:0000313" key="1">
    <source>
        <dbReference type="EMBL" id="KAF7189290.1"/>
    </source>
</evidence>
<accession>A0A8H6VJQ8</accession>
<dbReference type="AlphaFoldDB" id="A0A8H6VJQ8"/>
<name>A0A8H6VJQ8_9PEZI</name>
<dbReference type="PANTHER" id="PTHR32251">
    <property type="entry name" value="3-OXO-5-ALPHA-STEROID 4-DEHYDROGENASE"/>
    <property type="match status" value="1"/>
</dbReference>
<comment type="caution">
    <text evidence="1">The sequence shown here is derived from an EMBL/GenBank/DDBJ whole genome shotgun (WGS) entry which is preliminary data.</text>
</comment>
<dbReference type="GO" id="GO:0008168">
    <property type="term" value="F:methyltransferase activity"/>
    <property type="evidence" value="ECO:0007669"/>
    <property type="project" value="UniProtKB-KW"/>
</dbReference>
<dbReference type="Proteomes" id="UP000660729">
    <property type="component" value="Unassembled WGS sequence"/>
</dbReference>
<dbReference type="InterPro" id="IPR010721">
    <property type="entry name" value="UstE-like"/>
</dbReference>
<evidence type="ECO:0000313" key="2">
    <source>
        <dbReference type="Proteomes" id="UP000660729"/>
    </source>
</evidence>
<dbReference type="Pfam" id="PF06966">
    <property type="entry name" value="DUF1295"/>
    <property type="match status" value="1"/>
</dbReference>
<organism evidence="1 2">
    <name type="scientific">Pseudocercospora fuligena</name>
    <dbReference type="NCBI Taxonomy" id="685502"/>
    <lineage>
        <taxon>Eukaryota</taxon>
        <taxon>Fungi</taxon>
        <taxon>Dikarya</taxon>
        <taxon>Ascomycota</taxon>
        <taxon>Pezizomycotina</taxon>
        <taxon>Dothideomycetes</taxon>
        <taxon>Dothideomycetidae</taxon>
        <taxon>Mycosphaerellales</taxon>
        <taxon>Mycosphaerellaceae</taxon>
        <taxon>Pseudocercospora</taxon>
    </lineage>
</organism>
<sequence length="264" mass="29952">MAGVGKKPENGPIQRGNKHFDRLGTLAFVGSRLVDPFIQYQFLKNDWGKSLIERLRGTTLPQGPPLITRTPLDRLGLSPYRTITLAMSVGSMLKQNYWVTAINQERMLPSFGLQVGAFNFVADTLNTLFFVCAQTSASANGEHFPQTPLITGSLLYGAGIIIEWLSEQQRHNWKKKSENNGQVYMGGLWSLSRHINYFGYTVWRAGFAIAAGGFVWGATVAALSAFQFTQSSIPELQRYMEYKYGEKYREYERRTPYQFVPYLY</sequence>
<dbReference type="PANTHER" id="PTHR32251:SF15">
    <property type="entry name" value="3-OXO-5-ALPHA-STEROID 4-DEHYDROGENASE (DUF1295)"/>
    <property type="match status" value="1"/>
</dbReference>
<reference evidence="1" key="1">
    <citation type="submission" date="2020-04" db="EMBL/GenBank/DDBJ databases">
        <title>Draft genome resource of the tomato pathogen Pseudocercospora fuligena.</title>
        <authorList>
            <person name="Zaccaron A."/>
        </authorList>
    </citation>
    <scope>NUCLEOTIDE SEQUENCE</scope>
    <source>
        <strain evidence="1">PF001</strain>
    </source>
</reference>
<keyword evidence="1" id="KW-0489">Methyltransferase</keyword>
<dbReference type="GO" id="GO:0016020">
    <property type="term" value="C:membrane"/>
    <property type="evidence" value="ECO:0007669"/>
    <property type="project" value="TreeGrafter"/>
</dbReference>
<gene>
    <name evidence="1" type="ORF">HII31_09443</name>
</gene>
<proteinExistence type="predicted"/>
<dbReference type="EMBL" id="JABCIY010000193">
    <property type="protein sequence ID" value="KAF7189290.1"/>
    <property type="molecule type" value="Genomic_DNA"/>
</dbReference>